<evidence type="ECO:0000313" key="15">
    <source>
        <dbReference type="Proteomes" id="UP000305778"/>
    </source>
</evidence>
<dbReference type="AlphaFoldDB" id="A0A4U0RYP2"/>
<comment type="similarity">
    <text evidence="2 12">Belongs to the cytochrome ubiquinol oxidase subunit 1 family.</text>
</comment>
<feature type="transmembrane region" description="Helical" evidence="12">
    <location>
        <begin position="31"/>
        <end position="57"/>
    </location>
</feature>
<dbReference type="PIRSF" id="PIRSF006446">
    <property type="entry name" value="Cyt_quinol_oxidase_1"/>
    <property type="match status" value="1"/>
</dbReference>
<dbReference type="GO" id="GO:0005886">
    <property type="term" value="C:plasma membrane"/>
    <property type="evidence" value="ECO:0007669"/>
    <property type="project" value="UniProtKB-SubCell"/>
</dbReference>
<evidence type="ECO:0000256" key="12">
    <source>
        <dbReference type="PIRNR" id="PIRNR006446"/>
    </source>
</evidence>
<evidence type="ECO:0000256" key="4">
    <source>
        <dbReference type="ARBA" id="ARBA00022475"/>
    </source>
</evidence>
<dbReference type="InterPro" id="IPR002585">
    <property type="entry name" value="Cyt-d_ubiquinol_oxidase_su_1"/>
</dbReference>
<reference evidence="14 15" key="1">
    <citation type="submission" date="2019-04" db="EMBL/GenBank/DDBJ databases">
        <title>Streptomyces oryziradicis sp. nov., a novel actinomycete isolated from rhizosphere soil of rice (Oryza sativa L.).</title>
        <authorList>
            <person name="Li C."/>
        </authorList>
    </citation>
    <scope>NUCLEOTIDE SEQUENCE [LARGE SCALE GENOMIC DNA]</scope>
    <source>
        <strain evidence="14 15">NEAU-C40</strain>
    </source>
</reference>
<feature type="transmembrane region" description="Helical" evidence="12">
    <location>
        <begin position="421"/>
        <end position="443"/>
    </location>
</feature>
<comment type="subcellular location">
    <subcellularLocation>
        <location evidence="1">Cell membrane</location>
        <topology evidence="1">Multi-pass membrane protein</topology>
    </subcellularLocation>
</comment>
<dbReference type="GO" id="GO:0019646">
    <property type="term" value="P:aerobic electron transport chain"/>
    <property type="evidence" value="ECO:0007669"/>
    <property type="project" value="InterPro"/>
</dbReference>
<name>A0A4U0RYP2_9ACTN</name>
<keyword evidence="5 12" id="KW-0349">Heme</keyword>
<feature type="region of interest" description="Disordered" evidence="13">
    <location>
        <begin position="453"/>
        <end position="475"/>
    </location>
</feature>
<evidence type="ECO:0000256" key="10">
    <source>
        <dbReference type="ARBA" id="ARBA00023004"/>
    </source>
</evidence>
<comment type="caution">
    <text evidence="14">The sequence shown here is derived from an EMBL/GenBank/DDBJ whole genome shotgun (WGS) entry which is preliminary data.</text>
</comment>
<keyword evidence="9 12" id="KW-1133">Transmembrane helix</keyword>
<dbReference type="GO" id="GO:0046872">
    <property type="term" value="F:metal ion binding"/>
    <property type="evidence" value="ECO:0007669"/>
    <property type="project" value="UniProtKB-UniRule"/>
</dbReference>
<keyword evidence="6 12" id="KW-0812">Transmembrane</keyword>
<sequence>MDPSNPTYSAVSQMLAIASEPSQMLPAREQMAFTLGFHIILVPFGVAFTFLMLVANFRGLRRNDRQAMLLAQRWSKVAAVLFAVGAVTGTVLSFELGILWPGLMGKYGSAFGFPFAIEGLFFFLEAIFMAVYIYGWNRLSPWAHFWTGVPVTLASVGGAGAVIAANGWMNQPGGIVVHGGRVVDVSPVKVFFNGAFWLEFLHMLLAAYIVAGFTVAGVYAAGMLKGRRDRYHRLGFLIPLTVASITMPLQFIVGDTIARQVFDEEPAKFAAIEILPKTGDHVPETLGGVLIDGKARYGIQLPDIASVLAGFTPSTRIKGIDAIPSAVRPADAVVSVVHLAFDVMVGTASALLLLAVWFGLLWWRRRDMPTNRWFLRACAVAGLVSIVSLESGWVTTEVGRQPWTVVGLLLTRDAVTTTGNLWPFFGAAVAIYLAVGVTAVLVLRSMRRRWAKGDDADDVPYGPEPTPPNQPVARS</sequence>
<feature type="transmembrane region" description="Helical" evidence="12">
    <location>
        <begin position="145"/>
        <end position="165"/>
    </location>
</feature>
<evidence type="ECO:0000256" key="11">
    <source>
        <dbReference type="ARBA" id="ARBA00023136"/>
    </source>
</evidence>
<dbReference type="PANTHER" id="PTHR30365">
    <property type="entry name" value="CYTOCHROME D UBIQUINOL OXIDASE"/>
    <property type="match status" value="1"/>
</dbReference>
<evidence type="ECO:0000256" key="13">
    <source>
        <dbReference type="SAM" id="MobiDB-lite"/>
    </source>
</evidence>
<keyword evidence="15" id="KW-1185">Reference proteome</keyword>
<evidence type="ECO:0000256" key="5">
    <source>
        <dbReference type="ARBA" id="ARBA00022617"/>
    </source>
</evidence>
<dbReference type="OrthoDB" id="9807042at2"/>
<keyword evidence="11 12" id="KW-0472">Membrane</keyword>
<evidence type="ECO:0000256" key="6">
    <source>
        <dbReference type="ARBA" id="ARBA00022692"/>
    </source>
</evidence>
<dbReference type="GO" id="GO:0020037">
    <property type="term" value="F:heme binding"/>
    <property type="evidence" value="ECO:0007669"/>
    <property type="project" value="TreeGrafter"/>
</dbReference>
<feature type="compositionally biased region" description="Pro residues" evidence="13">
    <location>
        <begin position="462"/>
        <end position="475"/>
    </location>
</feature>
<protein>
    <submittedName>
        <fullName evidence="14">Cytochrome ubiquinol oxidase subunit I</fullName>
    </submittedName>
</protein>
<dbReference type="Pfam" id="PF01654">
    <property type="entry name" value="Cyt_bd_oxida_I"/>
    <property type="match status" value="1"/>
</dbReference>
<keyword evidence="4 12" id="KW-1003">Cell membrane</keyword>
<dbReference type="Proteomes" id="UP000305778">
    <property type="component" value="Unassembled WGS sequence"/>
</dbReference>
<dbReference type="EMBL" id="SUMC01000080">
    <property type="protein sequence ID" value="TKA00737.1"/>
    <property type="molecule type" value="Genomic_DNA"/>
</dbReference>
<accession>A0A4U0RYP2</accession>
<evidence type="ECO:0000256" key="2">
    <source>
        <dbReference type="ARBA" id="ARBA00009819"/>
    </source>
</evidence>
<dbReference type="GO" id="GO:0070069">
    <property type="term" value="C:cytochrome complex"/>
    <property type="evidence" value="ECO:0007669"/>
    <property type="project" value="UniProtKB-UniRule"/>
</dbReference>
<feature type="transmembrane region" description="Helical" evidence="12">
    <location>
        <begin position="112"/>
        <end position="133"/>
    </location>
</feature>
<dbReference type="GO" id="GO:0016682">
    <property type="term" value="F:oxidoreductase activity, acting on diphenols and related substances as donors, oxygen as acceptor"/>
    <property type="evidence" value="ECO:0007669"/>
    <property type="project" value="TreeGrafter"/>
</dbReference>
<feature type="transmembrane region" description="Helical" evidence="12">
    <location>
        <begin position="77"/>
        <end position="100"/>
    </location>
</feature>
<evidence type="ECO:0000256" key="8">
    <source>
        <dbReference type="ARBA" id="ARBA00022982"/>
    </source>
</evidence>
<evidence type="ECO:0000313" key="14">
    <source>
        <dbReference type="EMBL" id="TKA00737.1"/>
    </source>
</evidence>
<feature type="transmembrane region" description="Helical" evidence="12">
    <location>
        <begin position="339"/>
        <end position="361"/>
    </location>
</feature>
<feature type="transmembrane region" description="Helical" evidence="12">
    <location>
        <begin position="234"/>
        <end position="253"/>
    </location>
</feature>
<proteinExistence type="inferred from homology"/>
<evidence type="ECO:0000256" key="7">
    <source>
        <dbReference type="ARBA" id="ARBA00022723"/>
    </source>
</evidence>
<feature type="transmembrane region" description="Helical" evidence="12">
    <location>
        <begin position="200"/>
        <end position="222"/>
    </location>
</feature>
<keyword evidence="10 12" id="KW-0408">Iron</keyword>
<evidence type="ECO:0000256" key="9">
    <source>
        <dbReference type="ARBA" id="ARBA00022989"/>
    </source>
</evidence>
<gene>
    <name evidence="14" type="ORF">FCI23_41880</name>
</gene>
<evidence type="ECO:0000256" key="1">
    <source>
        <dbReference type="ARBA" id="ARBA00004651"/>
    </source>
</evidence>
<organism evidence="14 15">
    <name type="scientific">Actinacidiphila oryziradicis</name>
    <dbReference type="NCBI Taxonomy" id="2571141"/>
    <lineage>
        <taxon>Bacteria</taxon>
        <taxon>Bacillati</taxon>
        <taxon>Actinomycetota</taxon>
        <taxon>Actinomycetes</taxon>
        <taxon>Kitasatosporales</taxon>
        <taxon>Streptomycetaceae</taxon>
        <taxon>Actinacidiphila</taxon>
    </lineage>
</organism>
<keyword evidence="7 12" id="KW-0479">Metal-binding</keyword>
<keyword evidence="8 12" id="KW-0249">Electron transport</keyword>
<dbReference type="PANTHER" id="PTHR30365:SF14">
    <property type="entry name" value="CYTOCHROME BD MENAQUINOL OXIDASE SUBUNIT I-RELATED"/>
    <property type="match status" value="1"/>
</dbReference>
<evidence type="ECO:0000256" key="3">
    <source>
        <dbReference type="ARBA" id="ARBA00022448"/>
    </source>
</evidence>
<dbReference type="GO" id="GO:0009055">
    <property type="term" value="F:electron transfer activity"/>
    <property type="evidence" value="ECO:0007669"/>
    <property type="project" value="UniProtKB-UniRule"/>
</dbReference>
<keyword evidence="3 12" id="KW-0813">Transport</keyword>
<dbReference type="RefSeq" id="WP_136729328.1">
    <property type="nucleotide sequence ID" value="NZ_SUMC01000080.1"/>
</dbReference>
<feature type="transmembrane region" description="Helical" evidence="12">
    <location>
        <begin position="373"/>
        <end position="394"/>
    </location>
</feature>